<gene>
    <name evidence="2" type="ORF">JCGZ_01116</name>
</gene>
<reference evidence="2 3" key="1">
    <citation type="journal article" date="2014" name="PLoS ONE">
        <title>Global Analysis of Gene Expression Profiles in Physic Nut (Jatropha curcas L.) Seedlings Exposed to Salt Stress.</title>
        <authorList>
            <person name="Zhang L."/>
            <person name="Zhang C."/>
            <person name="Wu P."/>
            <person name="Chen Y."/>
            <person name="Li M."/>
            <person name="Jiang H."/>
            <person name="Wu G."/>
        </authorList>
    </citation>
    <scope>NUCLEOTIDE SEQUENCE [LARGE SCALE GENOMIC DNA]</scope>
    <source>
        <strain evidence="3">cv. GZQX0401</strain>
        <tissue evidence="2">Young leaves</tissue>
    </source>
</reference>
<dbReference type="CDD" id="cd01763">
    <property type="entry name" value="Ubl_SUMO_like"/>
    <property type="match status" value="1"/>
</dbReference>
<dbReference type="STRING" id="180498.A0A067L5H5"/>
<dbReference type="KEGG" id="jcu:105633166"/>
<dbReference type="InterPro" id="IPR029071">
    <property type="entry name" value="Ubiquitin-like_domsf"/>
</dbReference>
<dbReference type="AlphaFoldDB" id="A0A067L5H5"/>
<dbReference type="EMBL" id="KK914353">
    <property type="protein sequence ID" value="KDP39359.1"/>
    <property type="molecule type" value="Genomic_DNA"/>
</dbReference>
<dbReference type="SUPFAM" id="SSF54236">
    <property type="entry name" value="Ubiquitin-like"/>
    <property type="match status" value="1"/>
</dbReference>
<sequence length="99" mass="11099">MEHHVPPESLMVTVKGQDGRERQFKINKHNSSVEKLLHRYCEVNNLEYKTVTFLIKGLRFNPRKTPAELNLKNGVVIEAFLPVDGGGSGGEAANRSLKL</sequence>
<keyword evidence="3" id="KW-1185">Reference proteome</keyword>
<evidence type="ECO:0000259" key="1">
    <source>
        <dbReference type="Pfam" id="PF11976"/>
    </source>
</evidence>
<evidence type="ECO:0000313" key="3">
    <source>
        <dbReference type="Proteomes" id="UP000027138"/>
    </source>
</evidence>
<dbReference type="Proteomes" id="UP000027138">
    <property type="component" value="Unassembled WGS sequence"/>
</dbReference>
<organism evidence="2 3">
    <name type="scientific">Jatropha curcas</name>
    <name type="common">Barbados nut</name>
    <dbReference type="NCBI Taxonomy" id="180498"/>
    <lineage>
        <taxon>Eukaryota</taxon>
        <taxon>Viridiplantae</taxon>
        <taxon>Streptophyta</taxon>
        <taxon>Embryophyta</taxon>
        <taxon>Tracheophyta</taxon>
        <taxon>Spermatophyta</taxon>
        <taxon>Magnoliopsida</taxon>
        <taxon>eudicotyledons</taxon>
        <taxon>Gunneridae</taxon>
        <taxon>Pentapetalae</taxon>
        <taxon>rosids</taxon>
        <taxon>fabids</taxon>
        <taxon>Malpighiales</taxon>
        <taxon>Euphorbiaceae</taxon>
        <taxon>Crotonoideae</taxon>
        <taxon>Jatropheae</taxon>
        <taxon>Jatropha</taxon>
    </lineage>
</organism>
<protein>
    <recommendedName>
        <fullName evidence="1">Rad60/SUMO-like domain-containing protein</fullName>
    </recommendedName>
</protein>
<proteinExistence type="predicted"/>
<dbReference type="PANTHER" id="PTHR10562">
    <property type="entry name" value="SMALL UBIQUITIN-RELATED MODIFIER"/>
    <property type="match status" value="1"/>
</dbReference>
<name>A0A067L5H5_JATCU</name>
<dbReference type="OrthoDB" id="851526at2759"/>
<evidence type="ECO:0000313" key="2">
    <source>
        <dbReference type="EMBL" id="KDP39359.1"/>
    </source>
</evidence>
<dbReference type="Pfam" id="PF11976">
    <property type="entry name" value="Rad60-SLD"/>
    <property type="match status" value="1"/>
</dbReference>
<dbReference type="Gene3D" id="3.10.20.90">
    <property type="entry name" value="Phosphatidylinositol 3-kinase Catalytic Subunit, Chain A, domain 1"/>
    <property type="match status" value="1"/>
</dbReference>
<feature type="domain" description="Rad60/SUMO-like" evidence="1">
    <location>
        <begin position="12"/>
        <end position="80"/>
    </location>
</feature>
<dbReference type="InterPro" id="IPR022617">
    <property type="entry name" value="Rad60/SUMO-like_dom"/>
</dbReference>
<accession>A0A067L5H5</accession>